<name>A0A6G0TSD4_APHGL</name>
<evidence type="ECO:0000313" key="2">
    <source>
        <dbReference type="Proteomes" id="UP000475862"/>
    </source>
</evidence>
<accession>A0A6G0TSD4</accession>
<comment type="caution">
    <text evidence="1">The sequence shown here is derived from an EMBL/GenBank/DDBJ whole genome shotgun (WGS) entry which is preliminary data.</text>
</comment>
<proteinExistence type="predicted"/>
<feature type="non-terminal residue" evidence="1">
    <location>
        <position position="1"/>
    </location>
</feature>
<dbReference type="AlphaFoldDB" id="A0A6G0TSD4"/>
<gene>
    <name evidence="1" type="ORF">AGLY_005927</name>
</gene>
<protein>
    <submittedName>
        <fullName evidence="1">Uncharacterized protein</fullName>
    </submittedName>
</protein>
<sequence length="226" mass="25646">SSTTVLEYVASLRLESFFVCNYYLSLNSNFTSTLGTVIYSSMTLGVIDKSYFQYLTRSGVVVIRDACLYDGHTRLAQSCPNIRDSITTRSILTKIFSLFLRIARENLETGVTTIIAVNNVLRFKIIANSLSNSPFRSDLSIKRGTLTPTSDTSAKPSTQCCRLFVAFLREEREDSCTFSSKSLNYNLFHLSKIKFASNDSLVSRRMFACDYTPIQYRYLTVYTRQS</sequence>
<evidence type="ECO:0000313" key="1">
    <source>
        <dbReference type="EMBL" id="KAE9537955.1"/>
    </source>
</evidence>
<dbReference type="Proteomes" id="UP000475862">
    <property type="component" value="Unassembled WGS sequence"/>
</dbReference>
<keyword evidence="2" id="KW-1185">Reference proteome</keyword>
<reference evidence="1 2" key="1">
    <citation type="submission" date="2019-08" db="EMBL/GenBank/DDBJ databases">
        <title>The genome of the soybean aphid Biotype 1, its phylome, world population structure and adaptation to the North American continent.</title>
        <authorList>
            <person name="Giordano R."/>
            <person name="Donthu R.K."/>
            <person name="Hernandez A.G."/>
            <person name="Wright C.L."/>
            <person name="Zimin A.V."/>
        </authorList>
    </citation>
    <scope>NUCLEOTIDE SEQUENCE [LARGE SCALE GENOMIC DNA]</scope>
    <source>
        <tissue evidence="1">Whole aphids</tissue>
    </source>
</reference>
<organism evidence="1 2">
    <name type="scientific">Aphis glycines</name>
    <name type="common">Soybean aphid</name>
    <dbReference type="NCBI Taxonomy" id="307491"/>
    <lineage>
        <taxon>Eukaryota</taxon>
        <taxon>Metazoa</taxon>
        <taxon>Ecdysozoa</taxon>
        <taxon>Arthropoda</taxon>
        <taxon>Hexapoda</taxon>
        <taxon>Insecta</taxon>
        <taxon>Pterygota</taxon>
        <taxon>Neoptera</taxon>
        <taxon>Paraneoptera</taxon>
        <taxon>Hemiptera</taxon>
        <taxon>Sternorrhyncha</taxon>
        <taxon>Aphidomorpha</taxon>
        <taxon>Aphidoidea</taxon>
        <taxon>Aphididae</taxon>
        <taxon>Aphidini</taxon>
        <taxon>Aphis</taxon>
        <taxon>Aphis</taxon>
    </lineage>
</organism>
<dbReference type="EMBL" id="VYZN01000017">
    <property type="protein sequence ID" value="KAE9537955.1"/>
    <property type="molecule type" value="Genomic_DNA"/>
</dbReference>